<evidence type="ECO:0000256" key="8">
    <source>
        <dbReference type="ARBA" id="ARBA00023224"/>
    </source>
</evidence>
<evidence type="ECO:0000313" key="14">
    <source>
        <dbReference type="Proteomes" id="UP000694421"/>
    </source>
</evidence>
<dbReference type="InterPro" id="IPR000276">
    <property type="entry name" value="GPCR_Rhodpsn"/>
</dbReference>
<evidence type="ECO:0000256" key="9">
    <source>
        <dbReference type="ARBA" id="ARBA00061394"/>
    </source>
</evidence>
<feature type="transmembrane region" description="Helical" evidence="11">
    <location>
        <begin position="227"/>
        <end position="255"/>
    </location>
</feature>
<keyword evidence="8 10" id="KW-0807">Transducer</keyword>
<evidence type="ECO:0000259" key="12">
    <source>
        <dbReference type="PROSITE" id="PS50262"/>
    </source>
</evidence>
<keyword evidence="2" id="KW-1003">Cell membrane</keyword>
<dbReference type="OMA" id="YDYTESI"/>
<name>A0A8D0B714_SALMN</name>
<reference evidence="13" key="2">
    <citation type="submission" date="2025-09" db="UniProtKB">
        <authorList>
            <consortium name="Ensembl"/>
        </authorList>
    </citation>
    <scope>IDENTIFICATION</scope>
</reference>
<dbReference type="FunFam" id="1.20.1070.10:FF:000193">
    <property type="entry name" value="Mas-related G-protein coupled receptor member E"/>
    <property type="match status" value="1"/>
</dbReference>
<feature type="transmembrane region" description="Helical" evidence="11">
    <location>
        <begin position="77"/>
        <end position="102"/>
    </location>
</feature>
<evidence type="ECO:0000256" key="4">
    <source>
        <dbReference type="ARBA" id="ARBA00022989"/>
    </source>
</evidence>
<evidence type="ECO:0000256" key="3">
    <source>
        <dbReference type="ARBA" id="ARBA00022692"/>
    </source>
</evidence>
<feature type="transmembrane region" description="Helical" evidence="11">
    <location>
        <begin position="41"/>
        <end position="65"/>
    </location>
</feature>
<evidence type="ECO:0000256" key="11">
    <source>
        <dbReference type="SAM" id="Phobius"/>
    </source>
</evidence>
<keyword evidence="4 11" id="KW-1133">Transmembrane helix</keyword>
<organism evidence="13 14">
    <name type="scientific">Salvator merianae</name>
    <name type="common">Argentine black and white tegu</name>
    <name type="synonym">Tupinambis merianae</name>
    <dbReference type="NCBI Taxonomy" id="96440"/>
    <lineage>
        <taxon>Eukaryota</taxon>
        <taxon>Metazoa</taxon>
        <taxon>Chordata</taxon>
        <taxon>Craniata</taxon>
        <taxon>Vertebrata</taxon>
        <taxon>Euteleostomi</taxon>
        <taxon>Lepidosauria</taxon>
        <taxon>Squamata</taxon>
        <taxon>Bifurcata</taxon>
        <taxon>Unidentata</taxon>
        <taxon>Episquamata</taxon>
        <taxon>Laterata</taxon>
        <taxon>Teiioidea</taxon>
        <taxon>Teiidae</taxon>
        <taxon>Salvator</taxon>
    </lineage>
</organism>
<feature type="domain" description="G-protein coupled receptors family 1 profile" evidence="12">
    <location>
        <begin position="57"/>
        <end position="280"/>
    </location>
</feature>
<feature type="transmembrane region" description="Helical" evidence="11">
    <location>
        <begin position="155"/>
        <end position="174"/>
    </location>
</feature>
<dbReference type="Ensembl" id="ENSSMRT00000001904.1">
    <property type="protein sequence ID" value="ENSSMRP00000001592.1"/>
    <property type="gene ID" value="ENSSMRG00000001383.1"/>
</dbReference>
<dbReference type="PANTHER" id="PTHR11334:SF68">
    <property type="entry name" value="G-PROTEIN COUPLED RECEPTORS FAMILY 1 PROFILE DOMAIN-CONTAINING PROTEIN-RELATED"/>
    <property type="match status" value="1"/>
</dbReference>
<evidence type="ECO:0000256" key="7">
    <source>
        <dbReference type="ARBA" id="ARBA00023170"/>
    </source>
</evidence>
<accession>A0A8D0B714</accession>
<keyword evidence="5 10" id="KW-0297">G-protein coupled receptor</keyword>
<keyword evidence="3 10" id="KW-0812">Transmembrane</keyword>
<sequence length="308" mass="35295">MVNYSWTDPSAFNAGEDNGIGSYNDTEYYPDGFSDYYISSYVFSIFSFLSSIFGILGNGMVIWLLGFRIKRNSFTTYVLNLAIADFGFVTTTVPIIIMLYFAPKCLQMSEILGNLFYLLYFSMFSTSQYLLTAISMDRCVSVFFPFWYRCHRPTYLSSIVCSLIWVASIFPPAIRFILSMVYLGSFDYASIQLMVNTCFCLPLMTISSLTLFIKICCKSKQQRKGKLLVTILVTVFFFLSFSIPLNTAPMIPILFHRQFDYMPFTIMCACLNSSVNPLIYYLVGRPKKGRSNKSMKAALQKLFKEEEI</sequence>
<evidence type="ECO:0000313" key="13">
    <source>
        <dbReference type="Ensembl" id="ENSSMRP00000001592.1"/>
    </source>
</evidence>
<dbReference type="Pfam" id="PF00001">
    <property type="entry name" value="7tm_1"/>
    <property type="match status" value="1"/>
</dbReference>
<evidence type="ECO:0000256" key="6">
    <source>
        <dbReference type="ARBA" id="ARBA00023136"/>
    </source>
</evidence>
<feature type="transmembrane region" description="Helical" evidence="11">
    <location>
        <begin position="261"/>
        <end position="283"/>
    </location>
</feature>
<dbReference type="SUPFAM" id="SSF81321">
    <property type="entry name" value="Family A G protein-coupled receptor-like"/>
    <property type="match status" value="1"/>
</dbReference>
<dbReference type="InterPro" id="IPR017452">
    <property type="entry name" value="GPCR_Rhodpsn_7TM"/>
</dbReference>
<dbReference type="GeneTree" id="ENSGT01030000234639"/>
<proteinExistence type="inferred from homology"/>
<evidence type="ECO:0000256" key="5">
    <source>
        <dbReference type="ARBA" id="ARBA00023040"/>
    </source>
</evidence>
<reference evidence="13" key="1">
    <citation type="submission" date="2025-08" db="UniProtKB">
        <authorList>
            <consortium name="Ensembl"/>
        </authorList>
    </citation>
    <scope>IDENTIFICATION</scope>
</reference>
<protein>
    <recommendedName>
        <fullName evidence="12">G-protein coupled receptors family 1 profile domain-containing protein</fullName>
    </recommendedName>
</protein>
<dbReference type="PRINTS" id="PR02108">
    <property type="entry name" value="MRGPCRFAMILY"/>
</dbReference>
<comment type="similarity">
    <text evidence="9">Belongs to the G-protein coupled receptor 1 family. Mas subfamily.</text>
</comment>
<dbReference type="GO" id="GO:0005886">
    <property type="term" value="C:plasma membrane"/>
    <property type="evidence" value="ECO:0007669"/>
    <property type="project" value="UniProtKB-SubCell"/>
</dbReference>
<keyword evidence="14" id="KW-1185">Reference proteome</keyword>
<dbReference type="PANTHER" id="PTHR11334">
    <property type="entry name" value="MAS-RELATED G-PROTEIN COUPLED RECEPTOR"/>
    <property type="match status" value="1"/>
</dbReference>
<evidence type="ECO:0000256" key="1">
    <source>
        <dbReference type="ARBA" id="ARBA00004651"/>
    </source>
</evidence>
<dbReference type="GO" id="GO:0004930">
    <property type="term" value="F:G protein-coupled receptor activity"/>
    <property type="evidence" value="ECO:0007669"/>
    <property type="project" value="UniProtKB-KW"/>
</dbReference>
<evidence type="ECO:0000256" key="2">
    <source>
        <dbReference type="ARBA" id="ARBA00022475"/>
    </source>
</evidence>
<feature type="transmembrane region" description="Helical" evidence="11">
    <location>
        <begin position="194"/>
        <end position="215"/>
    </location>
</feature>
<dbReference type="Proteomes" id="UP000694421">
    <property type="component" value="Unplaced"/>
</dbReference>
<evidence type="ECO:0000256" key="10">
    <source>
        <dbReference type="RuleBase" id="RU000688"/>
    </source>
</evidence>
<keyword evidence="7 10" id="KW-0675">Receptor</keyword>
<dbReference type="AlphaFoldDB" id="A0A8D0B714"/>
<dbReference type="PROSITE" id="PS00237">
    <property type="entry name" value="G_PROTEIN_RECEP_F1_1"/>
    <property type="match status" value="1"/>
</dbReference>
<dbReference type="PROSITE" id="PS50262">
    <property type="entry name" value="G_PROTEIN_RECEP_F1_2"/>
    <property type="match status" value="1"/>
</dbReference>
<dbReference type="Gene3D" id="1.20.1070.10">
    <property type="entry name" value="Rhodopsin 7-helix transmembrane proteins"/>
    <property type="match status" value="1"/>
</dbReference>
<keyword evidence="6 11" id="KW-0472">Membrane</keyword>
<feature type="transmembrane region" description="Helical" evidence="11">
    <location>
        <begin position="114"/>
        <end position="134"/>
    </location>
</feature>
<comment type="subcellular location">
    <subcellularLocation>
        <location evidence="1">Cell membrane</location>
        <topology evidence="1">Multi-pass membrane protein</topology>
    </subcellularLocation>
</comment>
<dbReference type="InterPro" id="IPR026234">
    <property type="entry name" value="MRGPCRFAMILY"/>
</dbReference>
<dbReference type="PRINTS" id="PR00237">
    <property type="entry name" value="GPCRRHODOPSN"/>
</dbReference>